<sequence length="354" mass="41811">MNIQSLENFKRELNQIKEYLKHIQYVNDLTAYAIIDTDNGQIKELLNRLKEHDRGFRTDKRIFEYKASIISLYGLLEKYVEIWIKEYLDSLSKVVPEYNQVDEKIRINHFELSLKLINTIATRESAKYQHLKKEEVLKKLNECIVNPSNYQINTEAFVLLSGNLKHNKIVEIFNKLSLDLNDELLKNEELNNEIGLTPERISTIGKDILYNKINDLVERRNQIAHGSENVEDIKSISELEPYIQFLEKYCQAIFQALFEQFIKQESIHTFQKIEKVIKIFNDKILAFEIENYTIKVKDMLIIETKEGRFYKKPILTIRLDDQSYPELAVIEKTNIGISVEPKIKPNQTFYIIKK</sequence>
<comment type="caution">
    <text evidence="2">The sequence shown here is derived from an EMBL/GenBank/DDBJ whole genome shotgun (WGS) entry which is preliminary data.</text>
</comment>
<dbReference type="EMBL" id="NXIB02000018">
    <property type="protein sequence ID" value="PHX56519.1"/>
    <property type="molecule type" value="Genomic_DNA"/>
</dbReference>
<name>A0A2G4F446_9CYAN</name>
<organism evidence="2 3">
    <name type="scientific">Tychonema bourrellyi FEM_GT703</name>
    <dbReference type="NCBI Taxonomy" id="2040638"/>
    <lineage>
        <taxon>Bacteria</taxon>
        <taxon>Bacillati</taxon>
        <taxon>Cyanobacteriota</taxon>
        <taxon>Cyanophyceae</taxon>
        <taxon>Oscillatoriophycideae</taxon>
        <taxon>Oscillatoriales</taxon>
        <taxon>Microcoleaceae</taxon>
        <taxon>Tychonema</taxon>
    </lineage>
</organism>
<evidence type="ECO:0000313" key="3">
    <source>
        <dbReference type="Proteomes" id="UP000226442"/>
    </source>
</evidence>
<keyword evidence="3" id="KW-1185">Reference proteome</keyword>
<evidence type="ECO:0000259" key="1">
    <source>
        <dbReference type="Pfam" id="PF18735"/>
    </source>
</evidence>
<dbReference type="AlphaFoldDB" id="A0A2G4F446"/>
<accession>A0A2G4F446</accession>
<dbReference type="Pfam" id="PF18735">
    <property type="entry name" value="HEPN_RiboL-PSP"/>
    <property type="match status" value="1"/>
</dbReference>
<dbReference type="Proteomes" id="UP000226442">
    <property type="component" value="Unassembled WGS sequence"/>
</dbReference>
<evidence type="ECO:0000313" key="2">
    <source>
        <dbReference type="EMBL" id="PHX56519.1"/>
    </source>
</evidence>
<gene>
    <name evidence="2" type="ORF">CP500_005035</name>
</gene>
<dbReference type="RefSeq" id="WP_096828836.1">
    <property type="nucleotide sequence ID" value="NZ_NXIB02000018.1"/>
</dbReference>
<reference evidence="2" key="1">
    <citation type="submission" date="2017-10" db="EMBL/GenBank/DDBJ databases">
        <title>Draft genome sequence of the planktic cyanobacteria Tychonema bourrellyi isolated from alpine lentic freshwater.</title>
        <authorList>
            <person name="Tett A."/>
            <person name="Armanini F."/>
            <person name="Asnicar F."/>
            <person name="Boscaini A."/>
            <person name="Pasolli E."/>
            <person name="Zolfo M."/>
            <person name="Donati C."/>
            <person name="Salmaso N."/>
            <person name="Segata N."/>
        </authorList>
    </citation>
    <scope>NUCLEOTIDE SEQUENCE</scope>
    <source>
        <strain evidence="2">FEM_GT703</strain>
    </source>
</reference>
<dbReference type="OrthoDB" id="505649at2"/>
<dbReference type="InterPro" id="IPR041519">
    <property type="entry name" value="HEPN_RiboL-PSP"/>
</dbReference>
<proteinExistence type="predicted"/>
<feature type="domain" description="RiboL-PSP-HEPN" evidence="1">
    <location>
        <begin position="42"/>
        <end position="257"/>
    </location>
</feature>
<protein>
    <recommendedName>
        <fullName evidence="1">RiboL-PSP-HEPN domain-containing protein</fullName>
    </recommendedName>
</protein>